<dbReference type="AlphaFoldDB" id="A0A1H9UQK3"/>
<sequence>MTTNADLALEEFMENVANHSMEVLQDNGKYRHLRFSHKGSSIYHFNIVTWPGYLAIAGDMGDFMFSRVPDMFEFFRSEKPGLHINASYWAGKLKAGGSGGSQFAKVWCEEAFKRNILREFEYWAEVQDDEARVAGVRAKLNHEVLEFGNFKEEAAQAVLDWDNEALDLTDFWECDCTDFDHHYLICCYAIVWAIQQYDAAKQEAA</sequence>
<proteinExistence type="predicted"/>
<evidence type="ECO:0000313" key="1">
    <source>
        <dbReference type="EMBL" id="SES11765.1"/>
    </source>
</evidence>
<name>A0A1H9UQK3_9GAMM</name>
<dbReference type="Proteomes" id="UP000198505">
    <property type="component" value="Unassembled WGS sequence"/>
</dbReference>
<dbReference type="RefSeq" id="WP_092828089.1">
    <property type="nucleotide sequence ID" value="NZ_FOGS01000007.1"/>
</dbReference>
<dbReference type="STRING" id="416874.SAMN04487958_107161"/>
<evidence type="ECO:0000313" key="2">
    <source>
        <dbReference type="Proteomes" id="UP000198505"/>
    </source>
</evidence>
<protein>
    <submittedName>
        <fullName evidence="1">Uncharacterized protein</fullName>
    </submittedName>
</protein>
<reference evidence="2" key="1">
    <citation type="submission" date="2016-10" db="EMBL/GenBank/DDBJ databases">
        <authorList>
            <person name="Varghese N."/>
            <person name="Submissions S."/>
        </authorList>
    </citation>
    <scope>NUCLEOTIDE SEQUENCE [LARGE SCALE GENOMIC DNA]</scope>
    <source>
        <strain evidence="2">CGMCC 1.6495</strain>
    </source>
</reference>
<accession>A0A1H9UQK3</accession>
<keyword evidence="2" id="KW-1185">Reference proteome</keyword>
<dbReference type="EMBL" id="FOGS01000007">
    <property type="protein sequence ID" value="SES11765.1"/>
    <property type="molecule type" value="Genomic_DNA"/>
</dbReference>
<organism evidence="1 2">
    <name type="scientific">Vreelandella subterranea</name>
    <dbReference type="NCBI Taxonomy" id="416874"/>
    <lineage>
        <taxon>Bacteria</taxon>
        <taxon>Pseudomonadati</taxon>
        <taxon>Pseudomonadota</taxon>
        <taxon>Gammaproteobacteria</taxon>
        <taxon>Oceanospirillales</taxon>
        <taxon>Halomonadaceae</taxon>
        <taxon>Vreelandella</taxon>
    </lineage>
</organism>
<gene>
    <name evidence="1" type="ORF">SAMN04487958_107161</name>
</gene>